<reference evidence="2" key="1">
    <citation type="journal article" date="2022" name="Int. J. Syst. Evol. Microbiol.">
        <title>Apilactobacillus apisilvae sp. nov., Nicolia spurrieriana gen. nov. sp. nov., Bombilactobacillus folatiphilus sp. nov. and Bombilactobacillus thymidiniphilus sp. nov., four new lactic acid bacterial isolates from stingless bees Tetragonula carbonaria and Austroplebeia australis.</title>
        <authorList>
            <person name="Oliphant S.A."/>
            <person name="Watson-Haigh N.S."/>
            <person name="Sumby K.M."/>
            <person name="Gardner J."/>
            <person name="Groom S."/>
            <person name="Jiranek V."/>
        </authorList>
    </citation>
    <scope>NUCLEOTIDE SEQUENCE</scope>
    <source>
        <strain evidence="2">SGEP1_A5</strain>
    </source>
</reference>
<proteinExistence type="predicted"/>
<dbReference type="Pfam" id="PF09902">
    <property type="entry name" value="DUF2129"/>
    <property type="match status" value="1"/>
</dbReference>
<gene>
    <name evidence="2" type="ORF">MOO44_06105</name>
</gene>
<dbReference type="KEGG" id="lbe:MOO44_06105"/>
<evidence type="ECO:0000256" key="1">
    <source>
        <dbReference type="ARBA" id="ARBA00022490"/>
    </source>
</evidence>
<accession>A0A976RRF5</accession>
<name>A0A976RRF5_9LACO</name>
<organism evidence="2 3">
    <name type="scientific">Nicoliella spurrieriana</name>
    <dbReference type="NCBI Taxonomy" id="2925830"/>
    <lineage>
        <taxon>Bacteria</taxon>
        <taxon>Bacillati</taxon>
        <taxon>Bacillota</taxon>
        <taxon>Bacilli</taxon>
        <taxon>Lactobacillales</taxon>
        <taxon>Lactobacillaceae</taxon>
        <taxon>Nicoliella</taxon>
    </lineage>
</organism>
<evidence type="ECO:0000313" key="2">
    <source>
        <dbReference type="EMBL" id="UQS86464.1"/>
    </source>
</evidence>
<dbReference type="Proteomes" id="UP000831181">
    <property type="component" value="Chromosome"/>
</dbReference>
<protein>
    <submittedName>
        <fullName evidence="2">YlbG family protein</fullName>
    </submittedName>
</protein>
<dbReference type="RefSeq" id="WP_260116267.1">
    <property type="nucleotide sequence ID" value="NZ_CP093361.1"/>
</dbReference>
<dbReference type="AlphaFoldDB" id="A0A976RRF5"/>
<sequence>MNVKNRIGLIVYVYSAKQSRFLKKYGILDYVSKRMHYAIIYVDADLADDKVAELKKLKSVRNVEKSPLMDLSTSFANNQSLDDDDE</sequence>
<evidence type="ECO:0000313" key="3">
    <source>
        <dbReference type="Proteomes" id="UP000831181"/>
    </source>
</evidence>
<keyword evidence="3" id="KW-1185">Reference proteome</keyword>
<keyword evidence="1" id="KW-0963">Cytoplasm</keyword>
<dbReference type="InterPro" id="IPR016979">
    <property type="entry name" value="DUF2129"/>
</dbReference>
<dbReference type="EMBL" id="CP093361">
    <property type="protein sequence ID" value="UQS86464.1"/>
    <property type="molecule type" value="Genomic_DNA"/>
</dbReference>